<evidence type="ECO:0000256" key="1">
    <source>
        <dbReference type="SAM" id="MobiDB-lite"/>
    </source>
</evidence>
<proteinExistence type="predicted"/>
<evidence type="ECO:0000313" key="3">
    <source>
        <dbReference type="EMBL" id="SDF10193.1"/>
    </source>
</evidence>
<dbReference type="Pfam" id="PF24891">
    <property type="entry name" value="DUF7742"/>
    <property type="match status" value="1"/>
</dbReference>
<reference evidence="4" key="1">
    <citation type="submission" date="2016-10" db="EMBL/GenBank/DDBJ databases">
        <authorList>
            <person name="Varghese N."/>
            <person name="Submissions S."/>
        </authorList>
    </citation>
    <scope>NUCLEOTIDE SEQUENCE [LARGE SCALE GENOMIC DNA]</scope>
    <source>
        <strain evidence="4">DSM 10146</strain>
    </source>
</reference>
<dbReference type="EMBL" id="FNAV01000012">
    <property type="protein sequence ID" value="SDF10193.1"/>
    <property type="molecule type" value="Genomic_DNA"/>
</dbReference>
<dbReference type="InterPro" id="IPR056644">
    <property type="entry name" value="DUF7742"/>
</dbReference>
<organism evidence="3 4">
    <name type="scientific">Salipiger thiooxidans</name>
    <dbReference type="NCBI Taxonomy" id="282683"/>
    <lineage>
        <taxon>Bacteria</taxon>
        <taxon>Pseudomonadati</taxon>
        <taxon>Pseudomonadota</taxon>
        <taxon>Alphaproteobacteria</taxon>
        <taxon>Rhodobacterales</taxon>
        <taxon>Roseobacteraceae</taxon>
        <taxon>Salipiger</taxon>
    </lineage>
</organism>
<name>A0A1G7IC40_9RHOB</name>
<accession>A0A1G7IC40</accession>
<dbReference type="STRING" id="282683.SAMN04488105_112146"/>
<gene>
    <name evidence="3" type="ORF">SAMN04488105_112146</name>
</gene>
<keyword evidence="4" id="KW-1185">Reference proteome</keyword>
<feature type="region of interest" description="Disordered" evidence="1">
    <location>
        <begin position="107"/>
        <end position="126"/>
    </location>
</feature>
<evidence type="ECO:0000259" key="2">
    <source>
        <dbReference type="Pfam" id="PF24891"/>
    </source>
</evidence>
<dbReference type="RefSeq" id="WP_089961898.1">
    <property type="nucleotide sequence ID" value="NZ_FNAV01000012.1"/>
</dbReference>
<evidence type="ECO:0000313" key="4">
    <source>
        <dbReference type="Proteomes" id="UP000198994"/>
    </source>
</evidence>
<protein>
    <recommendedName>
        <fullName evidence="2">DUF7742 domain-containing protein</fullName>
    </recommendedName>
</protein>
<feature type="domain" description="DUF7742" evidence="2">
    <location>
        <begin position="2"/>
        <end position="88"/>
    </location>
</feature>
<dbReference type="AlphaFoldDB" id="A0A1G7IC40"/>
<dbReference type="OrthoDB" id="7863415at2"/>
<dbReference type="Proteomes" id="UP000198994">
    <property type="component" value="Unassembled WGS sequence"/>
</dbReference>
<sequence length="126" mass="13977">MRPVLHTDLITAASALLTVPRGQRWRAARDLVMQADAADRYRQRTGKAHADWGNGTLMAAALARGVAPERRPDDPDYAEALILVLEALRIWRLRKRLRREGRLGPLRFSAPEMMPGGDAAGESRPA</sequence>